<name>A0A0D2MNN1_HYPSF</name>
<sequence length="251" mass="27812">MAQPCAAHRACSEDRGGSTWTPDVCIEIAGSKEDAAAWDEADDSAAGVHNWSGLARLRLQQFCFDSESGQGTNAHARARCTKSSPRPLASSWALYIWRTTPLSRCLPSPFASKPGCNARHNLKLKIPQPHTRFYDATSRFMHPTRSGQRRLRSIRVWGWHYPTGTRIFPASYGFPTYHVRINGSPLLVKNRRGVSGYYLYTSTRYVRLLAPVDNASEDTAAAPWLLVVVQRLGLGGGRRGDECVHGCYSSS</sequence>
<organism evidence="1 2">
    <name type="scientific">Hypholoma sublateritium (strain FD-334 SS-4)</name>
    <dbReference type="NCBI Taxonomy" id="945553"/>
    <lineage>
        <taxon>Eukaryota</taxon>
        <taxon>Fungi</taxon>
        <taxon>Dikarya</taxon>
        <taxon>Basidiomycota</taxon>
        <taxon>Agaricomycotina</taxon>
        <taxon>Agaricomycetes</taxon>
        <taxon>Agaricomycetidae</taxon>
        <taxon>Agaricales</taxon>
        <taxon>Agaricineae</taxon>
        <taxon>Strophariaceae</taxon>
        <taxon>Hypholoma</taxon>
    </lineage>
</organism>
<protein>
    <submittedName>
        <fullName evidence="1">Uncharacterized protein</fullName>
    </submittedName>
</protein>
<proteinExistence type="predicted"/>
<dbReference type="EMBL" id="KN817531">
    <property type="protein sequence ID" value="KJA25533.1"/>
    <property type="molecule type" value="Genomic_DNA"/>
</dbReference>
<reference evidence="2" key="1">
    <citation type="submission" date="2014-04" db="EMBL/GenBank/DDBJ databases">
        <title>Evolutionary Origins and Diversification of the Mycorrhizal Mutualists.</title>
        <authorList>
            <consortium name="DOE Joint Genome Institute"/>
            <consortium name="Mycorrhizal Genomics Consortium"/>
            <person name="Kohler A."/>
            <person name="Kuo A."/>
            <person name="Nagy L.G."/>
            <person name="Floudas D."/>
            <person name="Copeland A."/>
            <person name="Barry K.W."/>
            <person name="Cichocki N."/>
            <person name="Veneault-Fourrey C."/>
            <person name="LaButti K."/>
            <person name="Lindquist E.A."/>
            <person name="Lipzen A."/>
            <person name="Lundell T."/>
            <person name="Morin E."/>
            <person name="Murat C."/>
            <person name="Riley R."/>
            <person name="Ohm R."/>
            <person name="Sun H."/>
            <person name="Tunlid A."/>
            <person name="Henrissat B."/>
            <person name="Grigoriev I.V."/>
            <person name="Hibbett D.S."/>
            <person name="Martin F."/>
        </authorList>
    </citation>
    <scope>NUCLEOTIDE SEQUENCE [LARGE SCALE GENOMIC DNA]</scope>
    <source>
        <strain evidence="2">FD-334 SS-4</strain>
    </source>
</reference>
<dbReference type="AlphaFoldDB" id="A0A0D2MNN1"/>
<evidence type="ECO:0000313" key="2">
    <source>
        <dbReference type="Proteomes" id="UP000054270"/>
    </source>
</evidence>
<accession>A0A0D2MNN1</accession>
<dbReference type="Proteomes" id="UP000054270">
    <property type="component" value="Unassembled WGS sequence"/>
</dbReference>
<keyword evidence="2" id="KW-1185">Reference proteome</keyword>
<gene>
    <name evidence="1" type="ORF">HYPSUDRAFT_75926</name>
</gene>
<evidence type="ECO:0000313" key="1">
    <source>
        <dbReference type="EMBL" id="KJA25533.1"/>
    </source>
</evidence>